<evidence type="ECO:0000313" key="5">
    <source>
        <dbReference type="EMBL" id="SHJ94142.1"/>
    </source>
</evidence>
<dbReference type="InterPro" id="IPR054579">
    <property type="entry name" value="GCE-like_dom"/>
</dbReference>
<gene>
    <name evidence="5" type="ORF">SAMN04488513_11330</name>
</gene>
<keyword evidence="6" id="KW-1185">Reference proteome</keyword>
<sequence length="436" mass="49317">MTPNRPLLTLRPTTKLNTMKNLITIAILLLSPMIFAQPEANYDESKVPKFPLPDPLTTFSGNPIANKTQWEENRRFEIFQFFERQVYGKVPDRLDEYSFKLWEESDDAYGGKARRKQVAISLTKNKRTITYNLLIYLPKGNPKAPVFLGYNFYGNHTVTDDPKVPITKAWVSNNESFGITDHKATEATRGVRKHRWAIEKMLDNGYGLATIHYGEVDPDKNDFSDGLHQLFYKDGQVKPKTNEWGSIAAWAFGLSKAMDYLENDTNISDVIVFGHSRLGKAALWAGATDKRFAGVISNNSGCGGAALSKRKFGETVARINNSFPHWFAGSFKKYGNNERTLPVDQHQLLALVAPRPLYVASAAEDRWADPKGEFLSAYHASKVYALYGKQGIDSPEMPAIDQPLQNTVAYHIRSGKHDVTDYDWEQYITWAKTFVK</sequence>
<evidence type="ECO:0000313" key="6">
    <source>
        <dbReference type="Proteomes" id="UP000184543"/>
    </source>
</evidence>
<protein>
    <recommendedName>
        <fullName evidence="4">4-O-methyl-glucuronoyl methylesterase-like domain-containing protein</fullName>
    </recommendedName>
</protein>
<evidence type="ECO:0000256" key="1">
    <source>
        <dbReference type="ARBA" id="ARBA00022487"/>
    </source>
</evidence>
<evidence type="ECO:0000256" key="2">
    <source>
        <dbReference type="ARBA" id="ARBA00022729"/>
    </source>
</evidence>
<evidence type="ECO:0000259" key="4">
    <source>
        <dbReference type="Pfam" id="PF22244"/>
    </source>
</evidence>
<keyword evidence="1" id="KW-0719">Serine esterase</keyword>
<dbReference type="EMBL" id="FQYU01000013">
    <property type="protein sequence ID" value="SHJ94142.1"/>
    <property type="molecule type" value="Genomic_DNA"/>
</dbReference>
<dbReference type="Pfam" id="PF22244">
    <property type="entry name" value="GCE_fung"/>
    <property type="match status" value="1"/>
</dbReference>
<keyword evidence="2" id="KW-0732">Signal</keyword>
<dbReference type="STRING" id="192903.SAMN04488513_11330"/>
<dbReference type="SUPFAM" id="SSF53474">
    <property type="entry name" value="alpha/beta-Hydrolases"/>
    <property type="match status" value="1"/>
</dbReference>
<dbReference type="Proteomes" id="UP000184543">
    <property type="component" value="Unassembled WGS sequence"/>
</dbReference>
<dbReference type="InterPro" id="IPR029058">
    <property type="entry name" value="AB_hydrolase_fold"/>
</dbReference>
<proteinExistence type="predicted"/>
<dbReference type="GO" id="GO:0052689">
    <property type="term" value="F:carboxylic ester hydrolase activity"/>
    <property type="evidence" value="ECO:0007669"/>
    <property type="project" value="UniProtKB-KW"/>
</dbReference>
<name>A0A1M6NEG6_9FLAO</name>
<evidence type="ECO:0000256" key="3">
    <source>
        <dbReference type="ARBA" id="ARBA00022801"/>
    </source>
</evidence>
<accession>A0A1M6NEG6</accession>
<feature type="domain" description="4-O-methyl-glucuronoyl methylesterase-like" evidence="4">
    <location>
        <begin position="228"/>
        <end position="388"/>
    </location>
</feature>
<dbReference type="AlphaFoldDB" id="A0A1M6NEG6"/>
<keyword evidence="3" id="KW-0378">Hydrolase</keyword>
<organism evidence="5 6">
    <name type="scientific">Pseudozobellia thermophila</name>
    <dbReference type="NCBI Taxonomy" id="192903"/>
    <lineage>
        <taxon>Bacteria</taxon>
        <taxon>Pseudomonadati</taxon>
        <taxon>Bacteroidota</taxon>
        <taxon>Flavobacteriia</taxon>
        <taxon>Flavobacteriales</taxon>
        <taxon>Flavobacteriaceae</taxon>
        <taxon>Pseudozobellia</taxon>
    </lineage>
</organism>
<reference evidence="6" key="1">
    <citation type="submission" date="2016-11" db="EMBL/GenBank/DDBJ databases">
        <authorList>
            <person name="Varghese N."/>
            <person name="Submissions S."/>
        </authorList>
    </citation>
    <scope>NUCLEOTIDE SEQUENCE [LARGE SCALE GENOMIC DNA]</scope>
    <source>
        <strain evidence="6">DSM 19858</strain>
    </source>
</reference>
<dbReference type="Gene3D" id="3.40.50.1820">
    <property type="entry name" value="alpha/beta hydrolase"/>
    <property type="match status" value="1"/>
</dbReference>